<comment type="caution">
    <text evidence="2">The sequence shown here is derived from an EMBL/GenBank/DDBJ whole genome shotgun (WGS) entry which is preliminary data.</text>
</comment>
<keyword evidence="3" id="KW-1185">Reference proteome</keyword>
<sequence length="143" mass="15229">MDEAAFDRANLEGDRVRKAGPHAVAARYLAARKRLVVVLSTGAELAVPVDGIEGLAGAAPEDLREIEVTPAGLGLHFPRLDADVYVPALIEGVTGSAQWMAQQLGRAGGSVRSERKAQASRENGKRGGRPRQRDRAPLEGRGR</sequence>
<dbReference type="InterPro" id="IPR018841">
    <property type="entry name" value="DUF2442"/>
</dbReference>
<gene>
    <name evidence="2" type="ORF">EOE48_21150</name>
</gene>
<organism evidence="2 3">
    <name type="scientific">Methylobacterium oryzihabitans</name>
    <dbReference type="NCBI Taxonomy" id="2499852"/>
    <lineage>
        <taxon>Bacteria</taxon>
        <taxon>Pseudomonadati</taxon>
        <taxon>Pseudomonadota</taxon>
        <taxon>Alphaproteobacteria</taxon>
        <taxon>Hyphomicrobiales</taxon>
        <taxon>Methylobacteriaceae</taxon>
        <taxon>Methylobacterium</taxon>
    </lineage>
</organism>
<accession>A0A3S2VQR8</accession>
<protein>
    <submittedName>
        <fullName evidence="2">DUF2442 domain-containing protein</fullName>
    </submittedName>
</protein>
<evidence type="ECO:0000313" key="3">
    <source>
        <dbReference type="Proteomes" id="UP000286997"/>
    </source>
</evidence>
<dbReference type="Proteomes" id="UP000286997">
    <property type="component" value="Unassembled WGS sequence"/>
</dbReference>
<proteinExistence type="predicted"/>
<reference evidence="2 3" key="1">
    <citation type="submission" date="2019-01" db="EMBL/GenBank/DDBJ databases">
        <authorList>
            <person name="Chen W.-M."/>
        </authorList>
    </citation>
    <scope>NUCLEOTIDE SEQUENCE [LARGE SCALE GENOMIC DNA]</scope>
    <source>
        <strain evidence="2 3">TER-1</strain>
    </source>
</reference>
<feature type="region of interest" description="Disordered" evidence="1">
    <location>
        <begin position="103"/>
        <end position="143"/>
    </location>
</feature>
<evidence type="ECO:0000256" key="1">
    <source>
        <dbReference type="SAM" id="MobiDB-lite"/>
    </source>
</evidence>
<feature type="compositionally biased region" description="Basic and acidic residues" evidence="1">
    <location>
        <begin position="112"/>
        <end position="143"/>
    </location>
</feature>
<dbReference type="EMBL" id="SACP01000025">
    <property type="protein sequence ID" value="RVU14932.1"/>
    <property type="molecule type" value="Genomic_DNA"/>
</dbReference>
<dbReference type="Pfam" id="PF10387">
    <property type="entry name" value="DUF2442"/>
    <property type="match status" value="1"/>
</dbReference>
<dbReference type="OrthoDB" id="337884at2"/>
<evidence type="ECO:0000313" key="2">
    <source>
        <dbReference type="EMBL" id="RVU14932.1"/>
    </source>
</evidence>
<name>A0A3S2VQR8_9HYPH</name>
<dbReference type="Gene3D" id="3.30.2020.40">
    <property type="entry name" value="Uncharacterised protein PF10387, DUF2442"/>
    <property type="match status" value="1"/>
</dbReference>
<dbReference type="AlphaFoldDB" id="A0A3S2VQR8"/>
<dbReference type="RefSeq" id="WP_127732869.1">
    <property type="nucleotide sequence ID" value="NZ_SACP01000025.1"/>
</dbReference>